<keyword evidence="3" id="KW-1185">Reference proteome</keyword>
<reference evidence="2 3" key="1">
    <citation type="submission" date="2019-07" db="EMBL/GenBank/DDBJ databases">
        <authorList>
            <person name="Huq M.A."/>
        </authorList>
    </citation>
    <scope>NUCLEOTIDE SEQUENCE [LARGE SCALE GENOMIC DNA]</scope>
    <source>
        <strain evidence="2 3">MAH-3</strain>
    </source>
</reference>
<organism evidence="2 3">
    <name type="scientific">Fluviicola chungangensis</name>
    <dbReference type="NCBI Taxonomy" id="2597671"/>
    <lineage>
        <taxon>Bacteria</taxon>
        <taxon>Pseudomonadati</taxon>
        <taxon>Bacteroidota</taxon>
        <taxon>Flavobacteriia</taxon>
        <taxon>Flavobacteriales</taxon>
        <taxon>Crocinitomicaceae</taxon>
        <taxon>Fluviicola</taxon>
    </lineage>
</organism>
<comment type="caution">
    <text evidence="2">The sequence shown here is derived from an EMBL/GenBank/DDBJ whole genome shotgun (WGS) entry which is preliminary data.</text>
</comment>
<evidence type="ECO:0000313" key="2">
    <source>
        <dbReference type="EMBL" id="TSJ42001.1"/>
    </source>
</evidence>
<dbReference type="Proteomes" id="UP000316008">
    <property type="component" value="Unassembled WGS sequence"/>
</dbReference>
<evidence type="ECO:0000256" key="1">
    <source>
        <dbReference type="SAM" id="SignalP"/>
    </source>
</evidence>
<evidence type="ECO:0000313" key="3">
    <source>
        <dbReference type="Proteomes" id="UP000316008"/>
    </source>
</evidence>
<accession>A0A556MPX3</accession>
<keyword evidence="1" id="KW-0732">Signal</keyword>
<sequence>MKTVSLLLVLTTLAFVTRASDQLKSVPKFYIYKTTKNTAIKNGEAKLTIHFDSPNFSDIPLGYQTIIYYSVNNVEDTLTLNTSFTATLRLAAKKTVFKFWPGPGYDEVITDTIQIENQTENEAQVNFYSENRMIEVDKPVIYLQNPVKMDFSLKVIPTNGFTFTYPVYEDEWKGTVYPTGEIELKGQKYPYLFWDSKQAFTLKKHTNGYRVSKEEIIPFLENQLSNARLTSAEKTDFITYWGPRMMQYESVFVQFYLQEDCNQFASIHCDPEPTVVNRLYIAFSKWNDKLEPYIHSIELPAFKRDGFNLLEWGGFELKSIAL</sequence>
<evidence type="ECO:0008006" key="4">
    <source>
        <dbReference type="Google" id="ProtNLM"/>
    </source>
</evidence>
<dbReference type="AlphaFoldDB" id="A0A556MPX3"/>
<name>A0A556MPX3_9FLAO</name>
<gene>
    <name evidence="2" type="ORF">FO442_12990</name>
</gene>
<proteinExistence type="predicted"/>
<dbReference type="OrthoDB" id="9799897at2"/>
<dbReference type="RefSeq" id="WP_144333632.1">
    <property type="nucleotide sequence ID" value="NZ_VLPL01000006.1"/>
</dbReference>
<feature type="chain" id="PRO_5021956243" description="M1 family metallopeptidase" evidence="1">
    <location>
        <begin position="20"/>
        <end position="322"/>
    </location>
</feature>
<feature type="signal peptide" evidence="1">
    <location>
        <begin position="1"/>
        <end position="19"/>
    </location>
</feature>
<protein>
    <recommendedName>
        <fullName evidence="4">M1 family metallopeptidase</fullName>
    </recommendedName>
</protein>
<dbReference type="EMBL" id="VLPL01000006">
    <property type="protein sequence ID" value="TSJ42001.1"/>
    <property type="molecule type" value="Genomic_DNA"/>
</dbReference>